<dbReference type="KEGG" id="abi:Aboo_1004"/>
<sequence>MEIYSKFYDRLATSPLAKYIKDGNKYLVVEFVDGKIASMKIRDSEIWRKNVISIPLPKYTENFGKEFYKRIKEVIDKKNLELDEDYWNLVANAYDWAWV</sequence>
<reference evidence="1" key="1">
    <citation type="submission" date="2010-02" db="EMBL/GenBank/DDBJ databases">
        <title>Complete sequence of Aciduliprofundum boonei T469.</title>
        <authorList>
            <consortium name="US DOE Joint Genome Institute"/>
            <person name="Lucas S."/>
            <person name="Copeland A."/>
            <person name="Lapidus A."/>
            <person name="Cheng J.-F."/>
            <person name="Bruce D."/>
            <person name="Goodwin L."/>
            <person name="Pitluck S."/>
            <person name="Saunders E."/>
            <person name="Detter J.C."/>
            <person name="Han C."/>
            <person name="Tapia R."/>
            <person name="Land M."/>
            <person name="Hauser L."/>
            <person name="Kyrpides N."/>
            <person name="Mikhailova N."/>
            <person name="Flores G."/>
            <person name="Reysenbach A.-L."/>
            <person name="Woyke T."/>
        </authorList>
    </citation>
    <scope>NUCLEOTIDE SEQUENCE</scope>
    <source>
        <strain evidence="1">T469</strain>
    </source>
</reference>
<evidence type="ECO:0000313" key="1">
    <source>
        <dbReference type="EMBL" id="ADD08813.1"/>
    </source>
</evidence>
<evidence type="ECO:0000313" key="2">
    <source>
        <dbReference type="Proteomes" id="UP000001400"/>
    </source>
</evidence>
<dbReference type="HOGENOM" id="CLU_2313617_0_0_2"/>
<proteinExistence type="predicted"/>
<dbReference type="AlphaFoldDB" id="D3T9N4"/>
<keyword evidence="2" id="KW-1185">Reference proteome</keyword>
<protein>
    <submittedName>
        <fullName evidence="1">Uncharacterized protein</fullName>
    </submittedName>
</protein>
<organism evidence="1 2">
    <name type="scientific">Aciduliprofundum boonei (strain DSM 19572 / T469)</name>
    <dbReference type="NCBI Taxonomy" id="439481"/>
    <lineage>
        <taxon>Archaea</taxon>
        <taxon>Methanobacteriati</taxon>
        <taxon>Thermoplasmatota</taxon>
        <taxon>DHVE2 group</taxon>
        <taxon>Candidatus Aciduliprofundum</taxon>
    </lineage>
</organism>
<dbReference type="Proteomes" id="UP000001400">
    <property type="component" value="Chromosome"/>
</dbReference>
<dbReference type="RefSeq" id="WP_012997292.1">
    <property type="nucleotide sequence ID" value="NC_013926.1"/>
</dbReference>
<dbReference type="EMBL" id="CP001941">
    <property type="protein sequence ID" value="ADD08813.1"/>
    <property type="molecule type" value="Genomic_DNA"/>
</dbReference>
<gene>
    <name evidence="1" type="ordered locus">Aboo_1004</name>
</gene>
<name>D3T9N4_ACIB4</name>
<accession>D3T9N4</accession>
<dbReference type="GeneID" id="8827961"/>